<dbReference type="PANTHER" id="PTHR43537:SF44">
    <property type="entry name" value="GNTR FAMILY REGULATORY PROTEIN"/>
    <property type="match status" value="1"/>
</dbReference>
<gene>
    <name evidence="6" type="ORF">ATJ78_0248</name>
</gene>
<dbReference type="Gene3D" id="1.10.10.10">
    <property type="entry name" value="Winged helix-like DNA-binding domain superfamily/Winged helix DNA-binding domain"/>
    <property type="match status" value="1"/>
</dbReference>
<evidence type="ECO:0000313" key="7">
    <source>
        <dbReference type="Proteomes" id="UP000221369"/>
    </source>
</evidence>
<dbReference type="Pfam" id="PF00392">
    <property type="entry name" value="GntR"/>
    <property type="match status" value="1"/>
</dbReference>
<reference evidence="6 7" key="1">
    <citation type="submission" date="2017-10" db="EMBL/GenBank/DDBJ databases">
        <title>Sequencing the genomes of 1000 actinobacteria strains.</title>
        <authorList>
            <person name="Klenk H.-P."/>
        </authorList>
    </citation>
    <scope>NUCLEOTIDE SEQUENCE [LARGE SCALE GENOMIC DNA]</scope>
    <source>
        <strain evidence="6 7">DSM 21798</strain>
    </source>
</reference>
<evidence type="ECO:0000256" key="4">
    <source>
        <dbReference type="SAM" id="MobiDB-lite"/>
    </source>
</evidence>
<dbReference type="SMART" id="SM00345">
    <property type="entry name" value="HTH_GNTR"/>
    <property type="match status" value="1"/>
</dbReference>
<dbReference type="AlphaFoldDB" id="A0A2A9DRZ1"/>
<keyword evidence="7" id="KW-1185">Reference proteome</keyword>
<dbReference type="Proteomes" id="UP000221369">
    <property type="component" value="Unassembled WGS sequence"/>
</dbReference>
<sequence length="279" mass="30847">MSENDPRNVISWRSDAPPLPPPRTRFNARKGHGLYDRVVDVIGQQIVTGELPVGSIIYAEQVCEQLDISRSVVREGIRTLSSMGLVESRPQRGTRVQPRDQWDLLNPHVVQWRGEGSEYLQQMYELLELRLGIEYAAAHFAALRMSDADREAVVAAGYAMQRAYEDRDPHTFFMADADLHRLMLEGTGNAVIGQFADTVSTALHIRGSNASRSYSRAQSLDALSAGRHVELAEALARRDPDAAQKAVNDIMFATLAEVQNLLEARNGTVANTSSSAHHG</sequence>
<dbReference type="EMBL" id="PDJE01000001">
    <property type="protein sequence ID" value="PFG29343.1"/>
    <property type="molecule type" value="Genomic_DNA"/>
</dbReference>
<dbReference type="Pfam" id="PF07729">
    <property type="entry name" value="FCD"/>
    <property type="match status" value="1"/>
</dbReference>
<dbReference type="SUPFAM" id="SSF46785">
    <property type="entry name" value="Winged helix' DNA-binding domain"/>
    <property type="match status" value="1"/>
</dbReference>
<accession>A0A2A9DRZ1</accession>
<protein>
    <submittedName>
        <fullName evidence="6">DNA-binding FadR family transcriptional regulator</fullName>
    </submittedName>
</protein>
<dbReference type="RefSeq" id="WP_098405934.1">
    <property type="nucleotide sequence ID" value="NZ_PDJE01000001.1"/>
</dbReference>
<name>A0A2A9DRZ1_9MICO</name>
<evidence type="ECO:0000313" key="6">
    <source>
        <dbReference type="EMBL" id="PFG29343.1"/>
    </source>
</evidence>
<evidence type="ECO:0000256" key="3">
    <source>
        <dbReference type="ARBA" id="ARBA00023163"/>
    </source>
</evidence>
<evidence type="ECO:0000256" key="1">
    <source>
        <dbReference type="ARBA" id="ARBA00023015"/>
    </source>
</evidence>
<comment type="caution">
    <text evidence="6">The sequence shown here is derived from an EMBL/GenBank/DDBJ whole genome shotgun (WGS) entry which is preliminary data.</text>
</comment>
<keyword evidence="2 6" id="KW-0238">DNA-binding</keyword>
<dbReference type="InterPro" id="IPR008920">
    <property type="entry name" value="TF_FadR/GntR_C"/>
</dbReference>
<keyword evidence="3" id="KW-0804">Transcription</keyword>
<keyword evidence="1" id="KW-0805">Transcription regulation</keyword>
<dbReference type="SUPFAM" id="SSF48008">
    <property type="entry name" value="GntR ligand-binding domain-like"/>
    <property type="match status" value="1"/>
</dbReference>
<dbReference type="GO" id="GO:0003677">
    <property type="term" value="F:DNA binding"/>
    <property type="evidence" value="ECO:0007669"/>
    <property type="project" value="UniProtKB-KW"/>
</dbReference>
<dbReference type="PANTHER" id="PTHR43537">
    <property type="entry name" value="TRANSCRIPTIONAL REGULATOR, GNTR FAMILY"/>
    <property type="match status" value="1"/>
</dbReference>
<dbReference type="Gene3D" id="1.20.120.530">
    <property type="entry name" value="GntR ligand-binding domain-like"/>
    <property type="match status" value="1"/>
</dbReference>
<dbReference type="SMART" id="SM00895">
    <property type="entry name" value="FCD"/>
    <property type="match status" value="1"/>
</dbReference>
<dbReference type="InterPro" id="IPR011711">
    <property type="entry name" value="GntR_C"/>
</dbReference>
<feature type="domain" description="HTH gntR-type" evidence="5">
    <location>
        <begin position="32"/>
        <end position="99"/>
    </location>
</feature>
<dbReference type="InterPro" id="IPR000524">
    <property type="entry name" value="Tscrpt_reg_HTH_GntR"/>
</dbReference>
<dbReference type="CDD" id="cd07377">
    <property type="entry name" value="WHTH_GntR"/>
    <property type="match status" value="1"/>
</dbReference>
<dbReference type="PROSITE" id="PS50949">
    <property type="entry name" value="HTH_GNTR"/>
    <property type="match status" value="1"/>
</dbReference>
<organism evidence="6 7">
    <name type="scientific">Paramicrobacterium agarici</name>
    <dbReference type="NCBI Taxonomy" id="630514"/>
    <lineage>
        <taxon>Bacteria</taxon>
        <taxon>Bacillati</taxon>
        <taxon>Actinomycetota</taxon>
        <taxon>Actinomycetes</taxon>
        <taxon>Micrococcales</taxon>
        <taxon>Microbacteriaceae</taxon>
        <taxon>Paramicrobacterium</taxon>
    </lineage>
</organism>
<proteinExistence type="predicted"/>
<evidence type="ECO:0000259" key="5">
    <source>
        <dbReference type="PROSITE" id="PS50949"/>
    </source>
</evidence>
<dbReference type="InterPro" id="IPR036390">
    <property type="entry name" value="WH_DNA-bd_sf"/>
</dbReference>
<feature type="region of interest" description="Disordered" evidence="4">
    <location>
        <begin position="1"/>
        <end position="23"/>
    </location>
</feature>
<dbReference type="GO" id="GO:0003700">
    <property type="term" value="F:DNA-binding transcription factor activity"/>
    <property type="evidence" value="ECO:0007669"/>
    <property type="project" value="InterPro"/>
</dbReference>
<dbReference type="InterPro" id="IPR036388">
    <property type="entry name" value="WH-like_DNA-bd_sf"/>
</dbReference>
<evidence type="ECO:0000256" key="2">
    <source>
        <dbReference type="ARBA" id="ARBA00023125"/>
    </source>
</evidence>